<name>A0A943EMM6_9FIRM</name>
<reference evidence="2" key="1">
    <citation type="submission" date="2021-02" db="EMBL/GenBank/DDBJ databases">
        <title>Infant gut strain persistence is associated with maternal origin, phylogeny, and functional potential including surface adhesion and iron acquisition.</title>
        <authorList>
            <person name="Lou Y.C."/>
        </authorList>
    </citation>
    <scope>NUCLEOTIDE SEQUENCE</scope>
    <source>
        <strain evidence="2">L3_108_000G1_dasL3_108_000G1_metabat.metabat.11</strain>
    </source>
</reference>
<dbReference type="Proteomes" id="UP000751224">
    <property type="component" value="Unassembled WGS sequence"/>
</dbReference>
<evidence type="ECO:0000256" key="1">
    <source>
        <dbReference type="SAM" id="Phobius"/>
    </source>
</evidence>
<feature type="transmembrane region" description="Helical" evidence="1">
    <location>
        <begin position="87"/>
        <end position="105"/>
    </location>
</feature>
<keyword evidence="1" id="KW-1133">Transmembrane helix</keyword>
<gene>
    <name evidence="2" type="ORF">KHX14_00040</name>
</gene>
<organism evidence="2 3">
    <name type="scientific">Thomasclavelia spiroformis</name>
    <dbReference type="NCBI Taxonomy" id="29348"/>
    <lineage>
        <taxon>Bacteria</taxon>
        <taxon>Bacillati</taxon>
        <taxon>Bacillota</taxon>
        <taxon>Erysipelotrichia</taxon>
        <taxon>Erysipelotrichales</taxon>
        <taxon>Coprobacillaceae</taxon>
        <taxon>Thomasclavelia</taxon>
    </lineage>
</organism>
<comment type="caution">
    <text evidence="2">The sequence shown here is derived from an EMBL/GenBank/DDBJ whole genome shotgun (WGS) entry which is preliminary data.</text>
</comment>
<evidence type="ECO:0000313" key="2">
    <source>
        <dbReference type="EMBL" id="MBS5587195.1"/>
    </source>
</evidence>
<dbReference type="RefSeq" id="WP_303885437.1">
    <property type="nucleotide sequence ID" value="NZ_JAGZCC010000001.1"/>
</dbReference>
<dbReference type="EMBL" id="JAGZCC010000001">
    <property type="protein sequence ID" value="MBS5587195.1"/>
    <property type="molecule type" value="Genomic_DNA"/>
</dbReference>
<keyword evidence="1" id="KW-0812">Transmembrane</keyword>
<protein>
    <submittedName>
        <fullName evidence="2">Uncharacterized protein</fullName>
    </submittedName>
</protein>
<feature type="transmembrane region" description="Helical" evidence="1">
    <location>
        <begin position="21"/>
        <end position="41"/>
    </location>
</feature>
<sequence>MKKDKLTKKQVAEIKKEILEKYTIFGLWQTMCGYIVLLFVKELLIDNYLINFSIDVLVAIVAFYITLHNLVNQYKLINEYNISKKPFIFQIFGYIVGLFIVIITLKSPFDISFAILVIAFLTNKKLFEKELDSIKIK</sequence>
<accession>A0A943EMM6</accession>
<feature type="transmembrane region" description="Helical" evidence="1">
    <location>
        <begin position="47"/>
        <end position="67"/>
    </location>
</feature>
<keyword evidence="1" id="KW-0472">Membrane</keyword>
<dbReference type="AlphaFoldDB" id="A0A943EMM6"/>
<evidence type="ECO:0000313" key="3">
    <source>
        <dbReference type="Proteomes" id="UP000751224"/>
    </source>
</evidence>
<proteinExistence type="predicted"/>